<evidence type="ECO:0000313" key="2">
    <source>
        <dbReference type="Proteomes" id="UP000075880"/>
    </source>
</evidence>
<dbReference type="EnsemblMetazoa" id="ENSAATROPT010439">
    <property type="protein sequence ID" value="ENSAATROPP009420"/>
    <property type="gene ID" value="ENSAATROPG008488"/>
</dbReference>
<accession>A0AAG5DEZ0</accession>
<sequence>MLMRCSVDESVRRVKTISSAHGTHPGQYCKCWTSKPPSSNRDAVVGEI</sequence>
<dbReference type="AlphaFoldDB" id="A0AAG5DEZ0"/>
<dbReference type="Proteomes" id="UP000075880">
    <property type="component" value="Unassembled WGS sequence"/>
</dbReference>
<name>A0AAG5DEZ0_ANOAO</name>
<protein>
    <submittedName>
        <fullName evidence="1">Uncharacterized protein</fullName>
    </submittedName>
</protein>
<reference evidence="1" key="1">
    <citation type="submission" date="2024-04" db="UniProtKB">
        <authorList>
            <consortium name="EnsemblMetazoa"/>
        </authorList>
    </citation>
    <scope>IDENTIFICATION</scope>
    <source>
        <strain evidence="1">EBRO</strain>
    </source>
</reference>
<organism evidence="1 2">
    <name type="scientific">Anopheles atroparvus</name>
    <name type="common">European mosquito</name>
    <dbReference type="NCBI Taxonomy" id="41427"/>
    <lineage>
        <taxon>Eukaryota</taxon>
        <taxon>Metazoa</taxon>
        <taxon>Ecdysozoa</taxon>
        <taxon>Arthropoda</taxon>
        <taxon>Hexapoda</taxon>
        <taxon>Insecta</taxon>
        <taxon>Pterygota</taxon>
        <taxon>Neoptera</taxon>
        <taxon>Endopterygota</taxon>
        <taxon>Diptera</taxon>
        <taxon>Nematocera</taxon>
        <taxon>Culicoidea</taxon>
        <taxon>Culicidae</taxon>
        <taxon>Anophelinae</taxon>
        <taxon>Anopheles</taxon>
    </lineage>
</organism>
<proteinExistence type="predicted"/>
<keyword evidence="2" id="KW-1185">Reference proteome</keyword>
<evidence type="ECO:0000313" key="1">
    <source>
        <dbReference type="EnsemblMetazoa" id="ENSAATROPP009420"/>
    </source>
</evidence>